<dbReference type="RefSeq" id="WP_379928296.1">
    <property type="nucleotide sequence ID" value="NZ_JBHUMM010000007.1"/>
</dbReference>
<accession>A0ABW5R816</accession>
<gene>
    <name evidence="1" type="ORF">ACFSUC_04525</name>
</gene>
<organism evidence="1 2">
    <name type="scientific">Marinicrinis sediminis</name>
    <dbReference type="NCBI Taxonomy" id="1652465"/>
    <lineage>
        <taxon>Bacteria</taxon>
        <taxon>Bacillati</taxon>
        <taxon>Bacillota</taxon>
        <taxon>Bacilli</taxon>
        <taxon>Bacillales</taxon>
        <taxon>Paenibacillaceae</taxon>
    </lineage>
</organism>
<keyword evidence="2" id="KW-1185">Reference proteome</keyword>
<evidence type="ECO:0000313" key="1">
    <source>
        <dbReference type="EMBL" id="MFD2670871.1"/>
    </source>
</evidence>
<evidence type="ECO:0000313" key="2">
    <source>
        <dbReference type="Proteomes" id="UP001597497"/>
    </source>
</evidence>
<name>A0ABW5R816_9BACL</name>
<dbReference type="SUPFAM" id="SSF52833">
    <property type="entry name" value="Thioredoxin-like"/>
    <property type="match status" value="1"/>
</dbReference>
<comment type="caution">
    <text evidence="1">The sequence shown here is derived from an EMBL/GenBank/DDBJ whole genome shotgun (WGS) entry which is preliminary data.</text>
</comment>
<dbReference type="EMBL" id="JBHUMM010000007">
    <property type="protein sequence ID" value="MFD2670871.1"/>
    <property type="molecule type" value="Genomic_DNA"/>
</dbReference>
<proteinExistence type="predicted"/>
<dbReference type="Gene3D" id="3.40.30.10">
    <property type="entry name" value="Glutaredoxin"/>
    <property type="match status" value="1"/>
</dbReference>
<evidence type="ECO:0008006" key="3">
    <source>
        <dbReference type="Google" id="ProtNLM"/>
    </source>
</evidence>
<dbReference type="InterPro" id="IPR036249">
    <property type="entry name" value="Thioredoxin-like_sf"/>
</dbReference>
<protein>
    <recommendedName>
        <fullName evidence="3">Thioredoxin domain-containing protein</fullName>
    </recommendedName>
</protein>
<dbReference type="Proteomes" id="UP001597497">
    <property type="component" value="Unassembled WGS sequence"/>
</dbReference>
<sequence length="217" mass="25232">MESIILQKPDVLVLQAVLLIVITHPEVLLAVANASISNSLCEGGWILYDYTRDDLMIDKFIKYDNEEKEHLQFLKTLNPLEVGEYISNISLNSIEKKEVHLYDLITDHLIVTIFSQHCDVCSEGMESLYQFSIENPHVNIVGLFQFDEEKYLRIENMYEGRIHTFSCSIDQLHNELRSFAMPWAYCVNQAGQVLTSSPCNRVELFEQLVFPFKRHWI</sequence>
<reference evidence="2" key="1">
    <citation type="journal article" date="2019" name="Int. J. Syst. Evol. Microbiol.">
        <title>The Global Catalogue of Microorganisms (GCM) 10K type strain sequencing project: providing services to taxonomists for standard genome sequencing and annotation.</title>
        <authorList>
            <consortium name="The Broad Institute Genomics Platform"/>
            <consortium name="The Broad Institute Genome Sequencing Center for Infectious Disease"/>
            <person name="Wu L."/>
            <person name="Ma J."/>
        </authorList>
    </citation>
    <scope>NUCLEOTIDE SEQUENCE [LARGE SCALE GENOMIC DNA]</scope>
    <source>
        <strain evidence="2">KCTC 33676</strain>
    </source>
</reference>